<dbReference type="Gene3D" id="1.10.10.10">
    <property type="entry name" value="Winged helix-like DNA-binding domain superfamily/Winged helix DNA-binding domain"/>
    <property type="match status" value="1"/>
</dbReference>
<organism evidence="1 2">
    <name type="scientific">Candidatus Magasanikbacteria bacterium RIFCSPHIGHO2_02_FULL_41_13</name>
    <dbReference type="NCBI Taxonomy" id="1798676"/>
    <lineage>
        <taxon>Bacteria</taxon>
        <taxon>Candidatus Magasanikiibacteriota</taxon>
    </lineage>
</organism>
<dbReference type="GO" id="GO:0003700">
    <property type="term" value="F:DNA-binding transcription factor activity"/>
    <property type="evidence" value="ECO:0007669"/>
    <property type="project" value="TreeGrafter"/>
</dbReference>
<reference evidence="1 2" key="1">
    <citation type="journal article" date="2016" name="Nat. Commun.">
        <title>Thousands of microbial genomes shed light on interconnected biogeochemical processes in an aquifer system.</title>
        <authorList>
            <person name="Anantharaman K."/>
            <person name="Brown C.T."/>
            <person name="Hug L.A."/>
            <person name="Sharon I."/>
            <person name="Castelle C.J."/>
            <person name="Probst A.J."/>
            <person name="Thomas B.C."/>
            <person name="Singh A."/>
            <person name="Wilkins M.J."/>
            <person name="Karaoz U."/>
            <person name="Brodie E.L."/>
            <person name="Williams K.H."/>
            <person name="Hubbard S.S."/>
            <person name="Banfield J.F."/>
        </authorList>
    </citation>
    <scope>NUCLEOTIDE SEQUENCE [LARGE SCALE GENOMIC DNA]</scope>
</reference>
<dbReference type="EMBL" id="MFPX01000022">
    <property type="protein sequence ID" value="OGH66270.1"/>
    <property type="molecule type" value="Genomic_DNA"/>
</dbReference>
<dbReference type="PANTHER" id="PTHR33221:SF2">
    <property type="entry name" value="TRANSCRIPTIONAL REGULATOR"/>
    <property type="match status" value="1"/>
</dbReference>
<gene>
    <name evidence="1" type="ORF">A3B90_02325</name>
</gene>
<dbReference type="Pfam" id="PF02082">
    <property type="entry name" value="Rrf2"/>
    <property type="match status" value="1"/>
</dbReference>
<evidence type="ECO:0000313" key="1">
    <source>
        <dbReference type="EMBL" id="OGH66270.1"/>
    </source>
</evidence>
<dbReference type="STRING" id="1798676.A3B90_02325"/>
<comment type="caution">
    <text evidence="1">The sequence shown here is derived from an EMBL/GenBank/DDBJ whole genome shotgun (WGS) entry which is preliminary data.</text>
</comment>
<protein>
    <recommendedName>
        <fullName evidence="3">Rrf2 family transcriptional regulator</fullName>
    </recommendedName>
</protein>
<sequence>MFLINKQVDYAVQFLLVLASLPKKESLSLRIFSQNRNISFLFLQKIARALKAAGFIDASKGVRGGYFLKVDSQEITLKTVVEALEGKYNALACMKDSYDCPVTQLCLSKNVLSQVQMDILHTMEKYTLSKMATYK</sequence>
<evidence type="ECO:0000313" key="2">
    <source>
        <dbReference type="Proteomes" id="UP000178742"/>
    </source>
</evidence>
<accession>A0A1F6M3V4</accession>
<dbReference type="GO" id="GO:0005829">
    <property type="term" value="C:cytosol"/>
    <property type="evidence" value="ECO:0007669"/>
    <property type="project" value="TreeGrafter"/>
</dbReference>
<dbReference type="AlphaFoldDB" id="A0A1F6M3V4"/>
<dbReference type="InterPro" id="IPR036390">
    <property type="entry name" value="WH_DNA-bd_sf"/>
</dbReference>
<dbReference type="PANTHER" id="PTHR33221">
    <property type="entry name" value="WINGED HELIX-TURN-HELIX TRANSCRIPTIONAL REGULATOR, RRF2 FAMILY"/>
    <property type="match status" value="1"/>
</dbReference>
<proteinExistence type="predicted"/>
<name>A0A1F6M3V4_9BACT</name>
<dbReference type="InterPro" id="IPR036388">
    <property type="entry name" value="WH-like_DNA-bd_sf"/>
</dbReference>
<dbReference type="SUPFAM" id="SSF46785">
    <property type="entry name" value="Winged helix' DNA-binding domain"/>
    <property type="match status" value="1"/>
</dbReference>
<dbReference type="Proteomes" id="UP000178742">
    <property type="component" value="Unassembled WGS sequence"/>
</dbReference>
<evidence type="ECO:0008006" key="3">
    <source>
        <dbReference type="Google" id="ProtNLM"/>
    </source>
</evidence>
<dbReference type="InterPro" id="IPR000944">
    <property type="entry name" value="Tscrpt_reg_Rrf2"/>
</dbReference>
<dbReference type="PROSITE" id="PS51197">
    <property type="entry name" value="HTH_RRF2_2"/>
    <property type="match status" value="1"/>
</dbReference>
<dbReference type="NCBIfam" id="TIGR00738">
    <property type="entry name" value="rrf2_super"/>
    <property type="match status" value="1"/>
</dbReference>